<comment type="caution">
    <text evidence="2">The sequence shown here is derived from an EMBL/GenBank/DDBJ whole genome shotgun (WGS) entry which is preliminary data.</text>
</comment>
<accession>A0A9Q0ELZ0</accession>
<evidence type="ECO:0000256" key="1">
    <source>
        <dbReference type="SAM" id="MobiDB-lite"/>
    </source>
</evidence>
<proteinExistence type="predicted"/>
<organism evidence="2 3">
    <name type="scientific">Muraenolepis orangiensis</name>
    <name type="common">Patagonian moray cod</name>
    <dbReference type="NCBI Taxonomy" id="630683"/>
    <lineage>
        <taxon>Eukaryota</taxon>
        <taxon>Metazoa</taxon>
        <taxon>Chordata</taxon>
        <taxon>Craniata</taxon>
        <taxon>Vertebrata</taxon>
        <taxon>Euteleostomi</taxon>
        <taxon>Actinopterygii</taxon>
        <taxon>Neopterygii</taxon>
        <taxon>Teleostei</taxon>
        <taxon>Neoteleostei</taxon>
        <taxon>Acanthomorphata</taxon>
        <taxon>Zeiogadaria</taxon>
        <taxon>Gadariae</taxon>
        <taxon>Gadiformes</taxon>
        <taxon>Muraenolepidoidei</taxon>
        <taxon>Muraenolepididae</taxon>
        <taxon>Muraenolepis</taxon>
    </lineage>
</organism>
<gene>
    <name evidence="2" type="ORF">NHX12_024176</name>
</gene>
<evidence type="ECO:0000313" key="2">
    <source>
        <dbReference type="EMBL" id="KAJ3609660.1"/>
    </source>
</evidence>
<dbReference type="AlphaFoldDB" id="A0A9Q0ELZ0"/>
<keyword evidence="3" id="KW-1185">Reference proteome</keyword>
<reference evidence="2" key="1">
    <citation type="submission" date="2022-07" db="EMBL/GenBank/DDBJ databases">
        <title>Chromosome-level genome of Muraenolepis orangiensis.</title>
        <authorList>
            <person name="Kim J."/>
        </authorList>
    </citation>
    <scope>NUCLEOTIDE SEQUENCE</scope>
    <source>
        <strain evidence="2">KU_S4_2022</strain>
        <tissue evidence="2">Muscle</tissue>
    </source>
</reference>
<dbReference type="Proteomes" id="UP001148018">
    <property type="component" value="Unassembled WGS sequence"/>
</dbReference>
<feature type="non-terminal residue" evidence="2">
    <location>
        <position position="1"/>
    </location>
</feature>
<name>A0A9Q0ELZ0_9TELE</name>
<feature type="compositionally biased region" description="Low complexity" evidence="1">
    <location>
        <begin position="126"/>
        <end position="139"/>
    </location>
</feature>
<sequence length="311" mass="33170">TGDLSWPEDTLTPSVKNTTMLLSGQNFRLQAKNVCRSKTPGLHLSVAQGAVKEEVAGRLTSAAPTRLDSLPRRSPAPHPDGVEADVGALLLRLAPMKLAPLQRPEEKQNPSGTRRTSGHARKKLPEGPALARASAPAEAAEARHRPAPGARPVPAGPAERTADRPLRENAVCRGAPAPAMHNRPSPPSPFSKSPTPATVVPCQRPPGADTPQETGRRRLRLRTPRHLEEGNPPTGAPKPPASGAPTAPQAKDQRAERALREADRMLENAAKRNAQQQQLDHQCHVMADGGLEVSGRAIRRTAVANLQDLVL</sequence>
<dbReference type="EMBL" id="JANIIK010000039">
    <property type="protein sequence ID" value="KAJ3609660.1"/>
    <property type="molecule type" value="Genomic_DNA"/>
</dbReference>
<protein>
    <submittedName>
        <fullName evidence="2">Uncharacterized protein</fullName>
    </submittedName>
</protein>
<dbReference type="OrthoDB" id="9012221at2759"/>
<evidence type="ECO:0000313" key="3">
    <source>
        <dbReference type="Proteomes" id="UP001148018"/>
    </source>
</evidence>
<feature type="region of interest" description="Disordered" evidence="1">
    <location>
        <begin position="62"/>
        <end position="82"/>
    </location>
</feature>
<feature type="region of interest" description="Disordered" evidence="1">
    <location>
        <begin position="98"/>
        <end position="280"/>
    </location>
</feature>
<feature type="compositionally biased region" description="Basic and acidic residues" evidence="1">
    <location>
        <begin position="251"/>
        <end position="270"/>
    </location>
</feature>